<gene>
    <name evidence="2" type="ORF">E6C60_2206</name>
</gene>
<dbReference type="InterPro" id="IPR052538">
    <property type="entry name" value="Flavonoid_dioxygenase-like"/>
</dbReference>
<dbReference type="KEGG" id="palo:E6C60_2206"/>
<keyword evidence="3" id="KW-1185">Reference proteome</keyword>
<feature type="domain" description="Cupin type-2" evidence="1">
    <location>
        <begin position="64"/>
        <end position="139"/>
    </location>
</feature>
<reference evidence="2 3" key="1">
    <citation type="submission" date="2019-05" db="EMBL/GenBank/DDBJ databases">
        <authorList>
            <person name="Chen C."/>
        </authorList>
    </citation>
    <scope>NUCLEOTIDE SEQUENCE [LARGE SCALE GENOMIC DNA]</scope>
    <source>
        <strain evidence="2 3">HB172198</strain>
    </source>
</reference>
<protein>
    <submittedName>
        <fullName evidence="2">Cupin 2 conserved barrel domain protein</fullName>
    </submittedName>
</protein>
<dbReference type="AlphaFoldDB" id="A0A4P8XR22"/>
<dbReference type="RefSeq" id="WP_138225873.1">
    <property type="nucleotide sequence ID" value="NZ_CP040396.1"/>
</dbReference>
<dbReference type="InterPro" id="IPR013096">
    <property type="entry name" value="Cupin_2"/>
</dbReference>
<evidence type="ECO:0000259" key="1">
    <source>
        <dbReference type="Pfam" id="PF07883"/>
    </source>
</evidence>
<dbReference type="Gene3D" id="2.60.120.10">
    <property type="entry name" value="Jelly Rolls"/>
    <property type="match status" value="1"/>
</dbReference>
<evidence type="ECO:0000313" key="3">
    <source>
        <dbReference type="Proteomes" id="UP000300879"/>
    </source>
</evidence>
<name>A0A4P8XR22_9BACL</name>
<dbReference type="OrthoDB" id="3231985at2"/>
<dbReference type="InterPro" id="IPR014710">
    <property type="entry name" value="RmlC-like_jellyroll"/>
</dbReference>
<dbReference type="EMBL" id="CP040396">
    <property type="protein sequence ID" value="QCT02919.1"/>
    <property type="molecule type" value="Genomic_DNA"/>
</dbReference>
<dbReference type="CDD" id="cd02223">
    <property type="entry name" value="cupin_Bh2720-like"/>
    <property type="match status" value="1"/>
</dbReference>
<dbReference type="InterPro" id="IPR011051">
    <property type="entry name" value="RmlC_Cupin_sf"/>
</dbReference>
<sequence length="162" mass="18036">MYPGFHPYHPGHPQAYQDSCSCHGQLKLVDYGKRPLVINIDEASKRNQTYRTALWTGDHFQVTLMSIFPGEDIGLEVHPSTDQFLRIEEGQGLVQMGPSANQLDFEVMACDDYAIIVPAGTWHNITNTGPMPLKLYVIYAPPEHPYGTVHVTRADAIAAEQG</sequence>
<dbReference type="PANTHER" id="PTHR43346">
    <property type="entry name" value="LIGAND BINDING DOMAIN PROTEIN, PUTATIVE (AFU_ORTHOLOGUE AFUA_6G14370)-RELATED"/>
    <property type="match status" value="1"/>
</dbReference>
<dbReference type="Proteomes" id="UP000300879">
    <property type="component" value="Chromosome"/>
</dbReference>
<organism evidence="2 3">
    <name type="scientific">Paenibacillus algicola</name>
    <dbReference type="NCBI Taxonomy" id="2565926"/>
    <lineage>
        <taxon>Bacteria</taxon>
        <taxon>Bacillati</taxon>
        <taxon>Bacillota</taxon>
        <taxon>Bacilli</taxon>
        <taxon>Bacillales</taxon>
        <taxon>Paenibacillaceae</taxon>
        <taxon>Paenibacillus</taxon>
    </lineage>
</organism>
<accession>A0A4P8XR22</accession>
<dbReference type="PANTHER" id="PTHR43346:SF1">
    <property type="entry name" value="QUERCETIN 2,3-DIOXYGENASE-RELATED"/>
    <property type="match status" value="1"/>
</dbReference>
<dbReference type="Pfam" id="PF07883">
    <property type="entry name" value="Cupin_2"/>
    <property type="match status" value="1"/>
</dbReference>
<dbReference type="SUPFAM" id="SSF51182">
    <property type="entry name" value="RmlC-like cupins"/>
    <property type="match status" value="1"/>
</dbReference>
<proteinExistence type="predicted"/>
<evidence type="ECO:0000313" key="2">
    <source>
        <dbReference type="EMBL" id="QCT02919.1"/>
    </source>
</evidence>